<dbReference type="AlphaFoldDB" id="A0A512NHT7"/>
<protein>
    <submittedName>
        <fullName evidence="1">Uncharacterized protein</fullName>
    </submittedName>
</protein>
<keyword evidence="2" id="KW-1185">Reference proteome</keyword>
<reference evidence="1 2" key="1">
    <citation type="submission" date="2019-07" db="EMBL/GenBank/DDBJ databases">
        <title>Whole genome shotgun sequence of Reyranella soli NBRC 108950.</title>
        <authorList>
            <person name="Hosoyama A."/>
            <person name="Uohara A."/>
            <person name="Ohji S."/>
            <person name="Ichikawa N."/>
        </authorList>
    </citation>
    <scope>NUCLEOTIDE SEQUENCE [LARGE SCALE GENOMIC DNA]</scope>
    <source>
        <strain evidence="1 2">NBRC 108950</strain>
    </source>
</reference>
<comment type="caution">
    <text evidence="1">The sequence shown here is derived from an EMBL/GenBank/DDBJ whole genome shotgun (WGS) entry which is preliminary data.</text>
</comment>
<organism evidence="1 2">
    <name type="scientific">Reyranella soli</name>
    <dbReference type="NCBI Taxonomy" id="1230389"/>
    <lineage>
        <taxon>Bacteria</taxon>
        <taxon>Pseudomonadati</taxon>
        <taxon>Pseudomonadota</taxon>
        <taxon>Alphaproteobacteria</taxon>
        <taxon>Hyphomicrobiales</taxon>
        <taxon>Reyranellaceae</taxon>
        <taxon>Reyranella</taxon>
    </lineage>
</organism>
<dbReference type="RefSeq" id="WP_147153745.1">
    <property type="nucleotide sequence ID" value="NZ_BKAJ01000101.1"/>
</dbReference>
<evidence type="ECO:0000313" key="2">
    <source>
        <dbReference type="Proteomes" id="UP000321058"/>
    </source>
</evidence>
<name>A0A512NHT7_9HYPH</name>
<proteinExistence type="predicted"/>
<evidence type="ECO:0000313" key="1">
    <source>
        <dbReference type="EMBL" id="GEP58475.1"/>
    </source>
</evidence>
<sequence>MQSLQAPGLSHDEKVSLKRLAAGTQHASIPSKHLELFKKLTLIESRGATWKLTPLGLRQLRGMPKPARITSADPLALLETMMTMYLALRQHRTLVREREAVRPGNSAVPASRPA</sequence>
<accession>A0A512NHT7</accession>
<dbReference type="EMBL" id="BKAJ01000101">
    <property type="protein sequence ID" value="GEP58475.1"/>
    <property type="molecule type" value="Genomic_DNA"/>
</dbReference>
<gene>
    <name evidence="1" type="ORF">RSO01_56410</name>
</gene>
<dbReference type="Proteomes" id="UP000321058">
    <property type="component" value="Unassembled WGS sequence"/>
</dbReference>